<keyword evidence="2 6" id="KW-0812">Transmembrane</keyword>
<dbReference type="SFLD" id="SFLDS00052">
    <property type="entry name" value="Ferric_Reductase_Domain"/>
    <property type="match status" value="1"/>
</dbReference>
<comment type="subcellular location">
    <subcellularLocation>
        <location evidence="1">Membrane</location>
        <topology evidence="1">Multi-pass membrane protein</topology>
    </subcellularLocation>
</comment>
<evidence type="ECO:0000256" key="2">
    <source>
        <dbReference type="ARBA" id="ARBA00022692"/>
    </source>
</evidence>
<evidence type="ECO:0000256" key="5">
    <source>
        <dbReference type="ARBA" id="ARBA00023136"/>
    </source>
</evidence>
<keyword evidence="9" id="KW-1185">Reference proteome</keyword>
<dbReference type="STRING" id="431595.K3WVH8"/>
<dbReference type="EMBL" id="GL376599">
    <property type="status" value="NOT_ANNOTATED_CDS"/>
    <property type="molecule type" value="Genomic_DNA"/>
</dbReference>
<evidence type="ECO:0000313" key="8">
    <source>
        <dbReference type="EnsemblProtists" id="PYU1_T008976"/>
    </source>
</evidence>
<evidence type="ECO:0000256" key="3">
    <source>
        <dbReference type="ARBA" id="ARBA00022989"/>
    </source>
</evidence>
<feature type="transmembrane region" description="Helical" evidence="6">
    <location>
        <begin position="189"/>
        <end position="208"/>
    </location>
</feature>
<evidence type="ECO:0000259" key="7">
    <source>
        <dbReference type="PROSITE" id="PS51384"/>
    </source>
</evidence>
<dbReference type="GO" id="GO:0005886">
    <property type="term" value="C:plasma membrane"/>
    <property type="evidence" value="ECO:0007669"/>
    <property type="project" value="TreeGrafter"/>
</dbReference>
<protein>
    <recommendedName>
        <fullName evidence="7">FAD-binding FR-type domain-containing protein</fullName>
    </recommendedName>
</protein>
<dbReference type="InterPro" id="IPR017938">
    <property type="entry name" value="Riboflavin_synthase-like_b-brl"/>
</dbReference>
<keyword evidence="5 6" id="KW-0472">Membrane</keyword>
<dbReference type="CDD" id="cd06186">
    <property type="entry name" value="NOX_Duox_like_FAD_NADP"/>
    <property type="match status" value="1"/>
</dbReference>
<feature type="transmembrane region" description="Helical" evidence="6">
    <location>
        <begin position="318"/>
        <end position="338"/>
    </location>
</feature>
<dbReference type="Proteomes" id="UP000019132">
    <property type="component" value="Unassembled WGS sequence"/>
</dbReference>
<reference evidence="8" key="3">
    <citation type="submission" date="2015-02" db="UniProtKB">
        <authorList>
            <consortium name="EnsemblProtists"/>
        </authorList>
    </citation>
    <scope>IDENTIFICATION</scope>
    <source>
        <strain evidence="8">DAOM BR144</strain>
    </source>
</reference>
<dbReference type="AlphaFoldDB" id="K3WVH8"/>
<feature type="domain" description="FAD-binding FR-type" evidence="7">
    <location>
        <begin position="389"/>
        <end position="499"/>
    </location>
</feature>
<dbReference type="SFLD" id="SFLDG01168">
    <property type="entry name" value="Ferric_reductase_subgroup_(FRE"/>
    <property type="match status" value="1"/>
</dbReference>
<dbReference type="PROSITE" id="PS51384">
    <property type="entry name" value="FAD_FR"/>
    <property type="match status" value="1"/>
</dbReference>
<dbReference type="HOGENOM" id="CLU_443135_0_0_1"/>
<sequence>MASLTNGTRRFMLDSLCSEDRESELLSGLSFSEAYIPSFLLNEEKRPVPVEQSSTNEAGGAAMAYRTPKANMAMLSNQSDQFRPEAASLVLSIRSAEDSVSDEGKIGVYAQRLSIYKTNTGASCVAWTIGGCFVGYVVALLVFFTRFYQKTIVPWILEILQPYLEPYQTKEDVAARVPRVYLNATWGEIGFMLLLLAIDTFIFNQVLVRDEISSLSTSAEMCRAMGKSCGYICLFTMLWLLLLMTKDSFWREFFHLPYPLGMKYRRWLGTLTLMFAVLHAVCHAVSLYLRHELIAQLVPHFGAMYKVIPIRDANGVNAFGEVALVAMVLMTAVSIPVIRKKFYAWYLSAQQILGTIVVLAVCVHFQMALWWLFPALLLFIMQKVVAGSHARYPVEIVDMAPLPNGMTRLICKRSKDAHAFTAGQFVYLYASRISWFQWHPFYVASGPRAHDDTFKVYVQAAGDWTDSFFDLSKLAYATQEAPAIYADGFYGPSHSSYYEQYGCVVLFAEGIGATGVIAMLEELFLSAKRSTAGTDVDGTHTQVWFLWVCQDVCLFKEFEPLLMEIRAWDPREKHFRLRLFLTKVPTLMEIKYTCPPPCNFIRRARAKTMETAALKVM</sequence>
<dbReference type="eggNOG" id="KOG0039">
    <property type="taxonomic scope" value="Eukaryota"/>
</dbReference>
<dbReference type="EnsemblProtists" id="PYU1_T008976">
    <property type="protein sequence ID" value="PYU1_T008976"/>
    <property type="gene ID" value="PYU1_G008958"/>
</dbReference>
<dbReference type="InterPro" id="IPR013112">
    <property type="entry name" value="FAD-bd_8"/>
</dbReference>
<evidence type="ECO:0000256" key="1">
    <source>
        <dbReference type="ARBA" id="ARBA00004141"/>
    </source>
</evidence>
<feature type="transmembrane region" description="Helical" evidence="6">
    <location>
        <begin position="229"/>
        <end position="246"/>
    </location>
</feature>
<dbReference type="PANTHER" id="PTHR11972">
    <property type="entry name" value="NADPH OXIDASE"/>
    <property type="match status" value="1"/>
</dbReference>
<dbReference type="Gene3D" id="3.40.50.80">
    <property type="entry name" value="Nucleotide-binding domain of ferredoxin-NADP reductase (FNR) module"/>
    <property type="match status" value="1"/>
</dbReference>
<proteinExistence type="predicted"/>
<evidence type="ECO:0000256" key="6">
    <source>
        <dbReference type="SAM" id="Phobius"/>
    </source>
</evidence>
<dbReference type="InterPro" id="IPR013121">
    <property type="entry name" value="Fe_red_NAD-bd_6"/>
</dbReference>
<keyword evidence="4" id="KW-0560">Oxidoreductase</keyword>
<organism evidence="8 9">
    <name type="scientific">Globisporangium ultimum (strain ATCC 200006 / CBS 805.95 / DAOM BR144)</name>
    <name type="common">Pythium ultimum</name>
    <dbReference type="NCBI Taxonomy" id="431595"/>
    <lineage>
        <taxon>Eukaryota</taxon>
        <taxon>Sar</taxon>
        <taxon>Stramenopiles</taxon>
        <taxon>Oomycota</taxon>
        <taxon>Peronosporomycetes</taxon>
        <taxon>Pythiales</taxon>
        <taxon>Pythiaceae</taxon>
        <taxon>Globisporangium</taxon>
    </lineage>
</organism>
<dbReference type="Pfam" id="PF08022">
    <property type="entry name" value="FAD_binding_8"/>
    <property type="match status" value="1"/>
</dbReference>
<reference evidence="9" key="1">
    <citation type="journal article" date="2010" name="Genome Biol.">
        <title>Genome sequence of the necrotrophic plant pathogen Pythium ultimum reveals original pathogenicity mechanisms and effector repertoire.</title>
        <authorList>
            <person name="Levesque C.A."/>
            <person name="Brouwer H."/>
            <person name="Cano L."/>
            <person name="Hamilton J.P."/>
            <person name="Holt C."/>
            <person name="Huitema E."/>
            <person name="Raffaele S."/>
            <person name="Robideau G.P."/>
            <person name="Thines M."/>
            <person name="Win J."/>
            <person name="Zerillo M.M."/>
            <person name="Beakes G.W."/>
            <person name="Boore J.L."/>
            <person name="Busam D."/>
            <person name="Dumas B."/>
            <person name="Ferriera S."/>
            <person name="Fuerstenberg S.I."/>
            <person name="Gachon C.M."/>
            <person name="Gaulin E."/>
            <person name="Govers F."/>
            <person name="Grenville-Briggs L."/>
            <person name="Horner N."/>
            <person name="Hostetler J."/>
            <person name="Jiang R.H."/>
            <person name="Johnson J."/>
            <person name="Krajaejun T."/>
            <person name="Lin H."/>
            <person name="Meijer H.J."/>
            <person name="Moore B."/>
            <person name="Morris P."/>
            <person name="Phuntmart V."/>
            <person name="Puiu D."/>
            <person name="Shetty J."/>
            <person name="Stajich J.E."/>
            <person name="Tripathy S."/>
            <person name="Wawra S."/>
            <person name="van West P."/>
            <person name="Whitty B.R."/>
            <person name="Coutinho P.M."/>
            <person name="Henrissat B."/>
            <person name="Martin F."/>
            <person name="Thomas P.D."/>
            <person name="Tyler B.M."/>
            <person name="De Vries R.P."/>
            <person name="Kamoun S."/>
            <person name="Yandell M."/>
            <person name="Tisserat N."/>
            <person name="Buell C.R."/>
        </authorList>
    </citation>
    <scope>NUCLEOTIDE SEQUENCE</scope>
    <source>
        <strain evidence="9">DAOM:BR144</strain>
    </source>
</reference>
<accession>K3WVH8</accession>
<name>K3WVH8_GLOUD</name>
<dbReference type="Pfam" id="PF08030">
    <property type="entry name" value="NAD_binding_6"/>
    <property type="match status" value="1"/>
</dbReference>
<keyword evidence="3 6" id="KW-1133">Transmembrane helix</keyword>
<reference evidence="9" key="2">
    <citation type="submission" date="2010-04" db="EMBL/GenBank/DDBJ databases">
        <authorList>
            <person name="Buell R."/>
            <person name="Hamilton J."/>
            <person name="Hostetler J."/>
        </authorList>
    </citation>
    <scope>NUCLEOTIDE SEQUENCE [LARGE SCALE GENOMIC DNA]</scope>
    <source>
        <strain evidence="9">DAOM:BR144</strain>
    </source>
</reference>
<feature type="transmembrane region" description="Helical" evidence="6">
    <location>
        <begin position="266"/>
        <end position="289"/>
    </location>
</feature>
<dbReference type="PANTHER" id="PTHR11972:SF193">
    <property type="entry name" value="FAD-BINDING FR-TYPE DOMAIN-CONTAINING PROTEIN"/>
    <property type="match status" value="1"/>
</dbReference>
<dbReference type="InParanoid" id="K3WVH8"/>
<dbReference type="VEuPathDB" id="FungiDB:PYU1_G008958"/>
<evidence type="ECO:0000313" key="9">
    <source>
        <dbReference type="Proteomes" id="UP000019132"/>
    </source>
</evidence>
<evidence type="ECO:0000256" key="4">
    <source>
        <dbReference type="ARBA" id="ARBA00023002"/>
    </source>
</evidence>
<dbReference type="SUPFAM" id="SSF63380">
    <property type="entry name" value="Riboflavin synthase domain-like"/>
    <property type="match status" value="1"/>
</dbReference>
<dbReference type="InterPro" id="IPR039261">
    <property type="entry name" value="FNR_nucleotide-bd"/>
</dbReference>
<dbReference type="InterPro" id="IPR017927">
    <property type="entry name" value="FAD-bd_FR_type"/>
</dbReference>
<feature type="transmembrane region" description="Helical" evidence="6">
    <location>
        <begin position="350"/>
        <end position="373"/>
    </location>
</feature>
<dbReference type="GO" id="GO:0016491">
    <property type="term" value="F:oxidoreductase activity"/>
    <property type="evidence" value="ECO:0007669"/>
    <property type="project" value="UniProtKB-KW"/>
</dbReference>
<feature type="transmembrane region" description="Helical" evidence="6">
    <location>
        <begin position="124"/>
        <end position="148"/>
    </location>
</feature>
<dbReference type="Pfam" id="PF01794">
    <property type="entry name" value="Ferric_reduct"/>
    <property type="match status" value="1"/>
</dbReference>
<dbReference type="InterPro" id="IPR013130">
    <property type="entry name" value="Fe3_Rdtase_TM_dom"/>
</dbReference>
<dbReference type="InterPro" id="IPR050369">
    <property type="entry name" value="RBOH/FRE"/>
</dbReference>